<comment type="caution">
    <text evidence="2">The sequence shown here is derived from an EMBL/GenBank/DDBJ whole genome shotgun (WGS) entry which is preliminary data.</text>
</comment>
<dbReference type="RefSeq" id="WP_081715410.1">
    <property type="nucleotide sequence ID" value="NZ_AUBJ02000001.1"/>
</dbReference>
<dbReference type="EMBL" id="AUBJ02000001">
    <property type="protein sequence ID" value="MCP2329863.1"/>
    <property type="molecule type" value="Genomic_DNA"/>
</dbReference>
<evidence type="ECO:0000313" key="3">
    <source>
        <dbReference type="Proteomes" id="UP000791080"/>
    </source>
</evidence>
<dbReference type="Pfam" id="PF04149">
    <property type="entry name" value="DUF397"/>
    <property type="match status" value="1"/>
</dbReference>
<feature type="domain" description="DUF397" evidence="1">
    <location>
        <begin position="5"/>
        <end position="56"/>
    </location>
</feature>
<reference evidence="2 3" key="1">
    <citation type="submission" date="2022-06" db="EMBL/GenBank/DDBJ databases">
        <title>Genomic Encyclopedia of Type Strains, Phase I: the one thousand microbial genomes (KMG-I) project.</title>
        <authorList>
            <person name="Kyrpides N."/>
        </authorList>
    </citation>
    <scope>NUCLEOTIDE SEQUENCE [LARGE SCALE GENOMIC DNA]</scope>
    <source>
        <strain evidence="2 3">DSM 43889</strain>
    </source>
</reference>
<accession>A0ABT1JCG4</accession>
<sequence length="60" mass="6415">MGIKTWRKSSRSGDSGQCVEVGRAADLAAVRDTKNRDGGMLVVDRDTFAAFLSAVKSGRL</sequence>
<evidence type="ECO:0000313" key="2">
    <source>
        <dbReference type="EMBL" id="MCP2329863.1"/>
    </source>
</evidence>
<evidence type="ECO:0000259" key="1">
    <source>
        <dbReference type="Pfam" id="PF04149"/>
    </source>
</evidence>
<organism evidence="2 3">
    <name type="scientific">Actinoalloteichus caeruleus DSM 43889</name>
    <dbReference type="NCBI Taxonomy" id="1120930"/>
    <lineage>
        <taxon>Bacteria</taxon>
        <taxon>Bacillati</taxon>
        <taxon>Actinomycetota</taxon>
        <taxon>Actinomycetes</taxon>
        <taxon>Pseudonocardiales</taxon>
        <taxon>Pseudonocardiaceae</taxon>
        <taxon>Actinoalloteichus</taxon>
        <taxon>Actinoalloteichus cyanogriseus</taxon>
    </lineage>
</organism>
<protein>
    <recommendedName>
        <fullName evidence="1">DUF397 domain-containing protein</fullName>
    </recommendedName>
</protein>
<proteinExistence type="predicted"/>
<dbReference type="Proteomes" id="UP000791080">
    <property type="component" value="Unassembled WGS sequence"/>
</dbReference>
<dbReference type="InterPro" id="IPR007278">
    <property type="entry name" value="DUF397"/>
</dbReference>
<keyword evidence="3" id="KW-1185">Reference proteome</keyword>
<gene>
    <name evidence="2" type="ORF">G443_000133</name>
</gene>
<name>A0ABT1JCG4_ACTCY</name>